<evidence type="ECO:0000256" key="4">
    <source>
        <dbReference type="ARBA" id="ARBA00022452"/>
    </source>
</evidence>
<dbReference type="RefSeq" id="WP_092460868.1">
    <property type="nucleotide sequence ID" value="NZ_FPCJ01000001.1"/>
</dbReference>
<evidence type="ECO:0000256" key="2">
    <source>
        <dbReference type="ARBA" id="ARBA00007613"/>
    </source>
</evidence>
<comment type="similarity">
    <text evidence="2">Belongs to the outer membrane factor (OMF) (TC 1.B.17) family.</text>
</comment>
<keyword evidence="4" id="KW-1134">Transmembrane beta strand</keyword>
<evidence type="ECO:0000256" key="6">
    <source>
        <dbReference type="ARBA" id="ARBA00023136"/>
    </source>
</evidence>
<dbReference type="OrthoDB" id="367883at2"/>
<dbReference type="EMBL" id="FPCJ01000001">
    <property type="protein sequence ID" value="SFV28726.1"/>
    <property type="molecule type" value="Genomic_DNA"/>
</dbReference>
<evidence type="ECO:0000256" key="1">
    <source>
        <dbReference type="ARBA" id="ARBA00004442"/>
    </source>
</evidence>
<dbReference type="GO" id="GO:0015562">
    <property type="term" value="F:efflux transmembrane transporter activity"/>
    <property type="evidence" value="ECO:0007669"/>
    <property type="project" value="InterPro"/>
</dbReference>
<evidence type="ECO:0000313" key="9">
    <source>
        <dbReference type="Proteomes" id="UP000199537"/>
    </source>
</evidence>
<dbReference type="InterPro" id="IPR051906">
    <property type="entry name" value="TolC-like"/>
</dbReference>
<protein>
    <submittedName>
        <fullName evidence="8">Outer membrane protein TolC</fullName>
    </submittedName>
</protein>
<dbReference type="InterPro" id="IPR003423">
    <property type="entry name" value="OMP_efflux"/>
</dbReference>
<dbReference type="Gene3D" id="1.20.1600.10">
    <property type="entry name" value="Outer membrane efflux proteins (OEP)"/>
    <property type="match status" value="1"/>
</dbReference>
<accession>A0A1I7N2E3</accession>
<dbReference type="AlphaFoldDB" id="A0A1I7N2E3"/>
<keyword evidence="6" id="KW-0472">Membrane</keyword>
<evidence type="ECO:0000256" key="7">
    <source>
        <dbReference type="ARBA" id="ARBA00023237"/>
    </source>
</evidence>
<dbReference type="GO" id="GO:0015288">
    <property type="term" value="F:porin activity"/>
    <property type="evidence" value="ECO:0007669"/>
    <property type="project" value="TreeGrafter"/>
</dbReference>
<keyword evidence="9" id="KW-1185">Reference proteome</keyword>
<keyword evidence="7" id="KW-0998">Cell outer membrane</keyword>
<dbReference type="PANTHER" id="PTHR30026:SF20">
    <property type="entry name" value="OUTER MEMBRANE PROTEIN TOLC"/>
    <property type="match status" value="1"/>
</dbReference>
<name>A0A1I7N2E3_9BACT</name>
<dbReference type="PANTHER" id="PTHR30026">
    <property type="entry name" value="OUTER MEMBRANE PROTEIN TOLC"/>
    <property type="match status" value="1"/>
</dbReference>
<dbReference type="GO" id="GO:1990281">
    <property type="term" value="C:efflux pump complex"/>
    <property type="evidence" value="ECO:0007669"/>
    <property type="project" value="TreeGrafter"/>
</dbReference>
<evidence type="ECO:0000256" key="3">
    <source>
        <dbReference type="ARBA" id="ARBA00022448"/>
    </source>
</evidence>
<dbReference type="SUPFAM" id="SSF56954">
    <property type="entry name" value="Outer membrane efflux proteins (OEP)"/>
    <property type="match status" value="1"/>
</dbReference>
<keyword evidence="3" id="KW-0813">Transport</keyword>
<sequence>MKGITLFLSFAFVSGIFTPKAYTQSLSSIQTLEDCVAYALSHSPDLQQSYLNRDITLHTIRSKLADWYPQIGLSFDLQHYLELPTSVFPDFTNPNGPKREVKVGVTNSSTLTFSVNQTLFNRDVLLAVRSAGDVKQQTAQSIVEDEINTIVNVSKAYYNVLITQRQLDIAEEDIVRLRKSMEDAYAQYQSGLVDKTDYERAKIALNNAIANRQAIAQQVKVAYVYLKQLMGFPADSSFQLAYDTSQMDQNVWFDTTQVLQYSNRIEYQLLQTNRRLLVDEWQYNKWSFLPSVSAFYNYNLAYLNDEFSKVYSRSFPNSLIGIQLSLPIFQGTKRIQNIAISKLEIQQTDLAIQALQHQIRTEYEQALANYKSNLYNWQTLKENLEMARDVYETLSLQYQAGVKTYLDVITAETDLRTAEFNYLNALLQVLSSKLDVEKAMGLIHVAGYPSSAQTSVKP</sequence>
<dbReference type="Pfam" id="PF02321">
    <property type="entry name" value="OEP"/>
    <property type="match status" value="2"/>
</dbReference>
<evidence type="ECO:0000256" key="5">
    <source>
        <dbReference type="ARBA" id="ARBA00022692"/>
    </source>
</evidence>
<dbReference type="STRING" id="1393122.SAMN05660895_0395"/>
<dbReference type="Proteomes" id="UP000199537">
    <property type="component" value="Unassembled WGS sequence"/>
</dbReference>
<evidence type="ECO:0000313" key="8">
    <source>
        <dbReference type="EMBL" id="SFV28726.1"/>
    </source>
</evidence>
<proteinExistence type="inferred from homology"/>
<dbReference type="GO" id="GO:0009279">
    <property type="term" value="C:cell outer membrane"/>
    <property type="evidence" value="ECO:0007669"/>
    <property type="project" value="UniProtKB-SubCell"/>
</dbReference>
<gene>
    <name evidence="8" type="ORF">SAMN05660895_0395</name>
</gene>
<organism evidence="8 9">
    <name type="scientific">Thermoflavifilum thermophilum</name>
    <dbReference type="NCBI Taxonomy" id="1393122"/>
    <lineage>
        <taxon>Bacteria</taxon>
        <taxon>Pseudomonadati</taxon>
        <taxon>Bacteroidota</taxon>
        <taxon>Chitinophagia</taxon>
        <taxon>Chitinophagales</taxon>
        <taxon>Chitinophagaceae</taxon>
        <taxon>Thermoflavifilum</taxon>
    </lineage>
</organism>
<comment type="subcellular location">
    <subcellularLocation>
        <location evidence="1">Cell outer membrane</location>
    </subcellularLocation>
</comment>
<reference evidence="9" key="1">
    <citation type="submission" date="2016-10" db="EMBL/GenBank/DDBJ databases">
        <authorList>
            <person name="Varghese N."/>
            <person name="Submissions S."/>
        </authorList>
    </citation>
    <scope>NUCLEOTIDE SEQUENCE [LARGE SCALE GENOMIC DNA]</scope>
    <source>
        <strain evidence="9">DSM 14807</strain>
    </source>
</reference>
<keyword evidence="5" id="KW-0812">Transmembrane</keyword>